<organism evidence="2 3">
    <name type="scientific">Bacteroides xylanisolvens CL03T12C04</name>
    <dbReference type="NCBI Taxonomy" id="997892"/>
    <lineage>
        <taxon>Bacteria</taxon>
        <taxon>Pseudomonadati</taxon>
        <taxon>Bacteroidota</taxon>
        <taxon>Bacteroidia</taxon>
        <taxon>Bacteroidales</taxon>
        <taxon>Bacteroidaceae</taxon>
        <taxon>Bacteroides</taxon>
    </lineage>
</organism>
<accession>I9AAU9</accession>
<protein>
    <submittedName>
        <fullName evidence="2">Uncharacterized protein</fullName>
    </submittedName>
</protein>
<keyword evidence="1" id="KW-1133">Transmembrane helix</keyword>
<gene>
    <name evidence="2" type="ORF">HMPREF1074_03700</name>
</gene>
<feature type="transmembrane region" description="Helical" evidence="1">
    <location>
        <begin position="6"/>
        <end position="27"/>
    </location>
</feature>
<dbReference type="EMBL" id="AGXE01000020">
    <property type="protein sequence ID" value="EIY84860.1"/>
    <property type="molecule type" value="Genomic_DNA"/>
</dbReference>
<keyword evidence="1" id="KW-0472">Membrane</keyword>
<dbReference type="HOGENOM" id="CLU_2767472_0_0_10"/>
<name>I9AAU9_9BACE</name>
<dbReference type="Proteomes" id="UP000003566">
    <property type="component" value="Unassembled WGS sequence"/>
</dbReference>
<evidence type="ECO:0000313" key="3">
    <source>
        <dbReference type="Proteomes" id="UP000003566"/>
    </source>
</evidence>
<sequence length="69" mass="7668">MTNLGILSIFTFCIIIIIHTDITKGAVKVIIPKLIHRICNTVNSKTEHPVHKPLFQVVPSKAMAHNTPL</sequence>
<proteinExistence type="predicted"/>
<comment type="caution">
    <text evidence="2">The sequence shown here is derived from an EMBL/GenBank/DDBJ whole genome shotgun (WGS) entry which is preliminary data.</text>
</comment>
<evidence type="ECO:0000313" key="2">
    <source>
        <dbReference type="EMBL" id="EIY84860.1"/>
    </source>
</evidence>
<evidence type="ECO:0000256" key="1">
    <source>
        <dbReference type="SAM" id="Phobius"/>
    </source>
</evidence>
<keyword evidence="1" id="KW-0812">Transmembrane</keyword>
<reference evidence="2 3" key="1">
    <citation type="submission" date="2012-02" db="EMBL/GenBank/DDBJ databases">
        <title>The Genome Sequence of Bacteroides xylanisolvens CL03T12C04.</title>
        <authorList>
            <consortium name="The Broad Institute Genome Sequencing Platform"/>
            <person name="Earl A."/>
            <person name="Ward D."/>
            <person name="Feldgarden M."/>
            <person name="Gevers D."/>
            <person name="Zitomersky N.L."/>
            <person name="Coyne M.J."/>
            <person name="Comstock L.E."/>
            <person name="Young S.K."/>
            <person name="Zeng Q."/>
            <person name="Gargeya S."/>
            <person name="Fitzgerald M."/>
            <person name="Haas B."/>
            <person name="Abouelleil A."/>
            <person name="Alvarado L."/>
            <person name="Arachchi H.M."/>
            <person name="Berlin A."/>
            <person name="Chapman S.B."/>
            <person name="Gearin G."/>
            <person name="Goldberg J."/>
            <person name="Griggs A."/>
            <person name="Gujja S."/>
            <person name="Hansen M."/>
            <person name="Heiman D."/>
            <person name="Howarth C."/>
            <person name="Larimer J."/>
            <person name="Lui A."/>
            <person name="MacDonald P.J.P."/>
            <person name="McCowen C."/>
            <person name="Montmayeur A."/>
            <person name="Murphy C."/>
            <person name="Neiman D."/>
            <person name="Pearson M."/>
            <person name="Priest M."/>
            <person name="Roberts A."/>
            <person name="Saif S."/>
            <person name="Shea T."/>
            <person name="Sisk P."/>
            <person name="Stolte C."/>
            <person name="Sykes S."/>
            <person name="Wortman J."/>
            <person name="Nusbaum C."/>
            <person name="Birren B."/>
        </authorList>
    </citation>
    <scope>NUCLEOTIDE SEQUENCE [LARGE SCALE GENOMIC DNA]</scope>
    <source>
        <strain evidence="2 3">CL03T12C04</strain>
    </source>
</reference>
<dbReference type="AlphaFoldDB" id="I9AAU9"/>